<feature type="signal peptide" evidence="1">
    <location>
        <begin position="1"/>
        <end position="22"/>
    </location>
</feature>
<accession>A0A1B6MUU5</accession>
<reference evidence="3" key="1">
    <citation type="submission" date="2015-11" db="EMBL/GenBank/DDBJ databases">
        <title>De novo transcriptome assembly of four potential Pierce s Disease insect vectors from Arizona vineyards.</title>
        <authorList>
            <person name="Tassone E.E."/>
        </authorList>
    </citation>
    <scope>NUCLEOTIDE SEQUENCE</scope>
</reference>
<evidence type="ECO:0000259" key="2">
    <source>
        <dbReference type="Pfam" id="PF09820"/>
    </source>
</evidence>
<dbReference type="AlphaFoldDB" id="A0A1B6MUU5"/>
<organism evidence="3">
    <name type="scientific">Graphocephala atropunctata</name>
    <dbReference type="NCBI Taxonomy" id="36148"/>
    <lineage>
        <taxon>Eukaryota</taxon>
        <taxon>Metazoa</taxon>
        <taxon>Ecdysozoa</taxon>
        <taxon>Arthropoda</taxon>
        <taxon>Hexapoda</taxon>
        <taxon>Insecta</taxon>
        <taxon>Pterygota</taxon>
        <taxon>Neoptera</taxon>
        <taxon>Paraneoptera</taxon>
        <taxon>Hemiptera</taxon>
        <taxon>Auchenorrhyncha</taxon>
        <taxon>Membracoidea</taxon>
        <taxon>Cicadellidae</taxon>
        <taxon>Cicadellinae</taxon>
        <taxon>Cicadellini</taxon>
        <taxon>Graphocephala</taxon>
    </lineage>
</organism>
<feature type="non-terminal residue" evidence="3">
    <location>
        <position position="1"/>
    </location>
</feature>
<protein>
    <recommendedName>
        <fullName evidence="2">AAA-ATPase-like domain-containing protein</fullName>
    </recommendedName>
</protein>
<evidence type="ECO:0000313" key="3">
    <source>
        <dbReference type="EMBL" id="JAT39705.1"/>
    </source>
</evidence>
<dbReference type="InterPro" id="IPR018631">
    <property type="entry name" value="AAA-ATPase-like_dom"/>
</dbReference>
<feature type="chain" id="PRO_5008588609" description="AAA-ATPase-like domain-containing protein" evidence="1">
    <location>
        <begin position="23"/>
        <end position="122"/>
    </location>
</feature>
<evidence type="ECO:0000256" key="1">
    <source>
        <dbReference type="SAM" id="SignalP"/>
    </source>
</evidence>
<feature type="non-terminal residue" evidence="3">
    <location>
        <position position="122"/>
    </location>
</feature>
<proteinExistence type="predicted"/>
<dbReference type="EMBL" id="GEBQ01000272">
    <property type="protein sequence ID" value="JAT39705.1"/>
    <property type="molecule type" value="Transcribed_RNA"/>
</dbReference>
<sequence length="122" mass="13900">RATTAMSLCLVLLIVFVQTIAATQKNALTTEEDFSTVINRLDFIDKTLMIKEVFKGPEKILITVPHRSGKSIIADMIARFVEIEVDEEGLPKTKQFNRLVNDTGNYKLFSLNMLKILKHKYI</sequence>
<feature type="domain" description="AAA-ATPase-like" evidence="2">
    <location>
        <begin position="33"/>
        <end position="87"/>
    </location>
</feature>
<name>A0A1B6MUU5_9HEMI</name>
<keyword evidence="1" id="KW-0732">Signal</keyword>
<gene>
    <name evidence="3" type="ORF">g.7107</name>
</gene>
<dbReference type="Pfam" id="PF09820">
    <property type="entry name" value="AAA-ATPase_like"/>
    <property type="match status" value="1"/>
</dbReference>